<feature type="region of interest" description="Disordered" evidence="1">
    <location>
        <begin position="318"/>
        <end position="338"/>
    </location>
</feature>
<dbReference type="SUPFAM" id="SSF50978">
    <property type="entry name" value="WD40 repeat-like"/>
    <property type="match status" value="1"/>
</dbReference>
<dbReference type="SMART" id="SM00320">
    <property type="entry name" value="WD40"/>
    <property type="match status" value="3"/>
</dbReference>
<dbReference type="InterPro" id="IPR036322">
    <property type="entry name" value="WD40_repeat_dom_sf"/>
</dbReference>
<dbReference type="Pfam" id="PF00400">
    <property type="entry name" value="WD40"/>
    <property type="match status" value="1"/>
</dbReference>
<dbReference type="EMBL" id="JAACJM010000289">
    <property type="protein sequence ID" value="KAF5333748.1"/>
    <property type="molecule type" value="Genomic_DNA"/>
</dbReference>
<dbReference type="OrthoDB" id="3238562at2759"/>
<dbReference type="Gene3D" id="2.130.10.10">
    <property type="entry name" value="YVTN repeat-like/Quinoprotein amine dehydrogenase"/>
    <property type="match status" value="1"/>
</dbReference>
<evidence type="ECO:0000256" key="1">
    <source>
        <dbReference type="SAM" id="MobiDB-lite"/>
    </source>
</evidence>
<dbReference type="InterPro" id="IPR001680">
    <property type="entry name" value="WD40_rpt"/>
</dbReference>
<dbReference type="InterPro" id="IPR015943">
    <property type="entry name" value="WD40/YVTN_repeat-like_dom_sf"/>
</dbReference>
<keyword evidence="3" id="KW-1185">Reference proteome</keyword>
<comment type="caution">
    <text evidence="2">The sequence shown here is derived from an EMBL/GenBank/DDBJ whole genome shotgun (WGS) entry which is preliminary data.</text>
</comment>
<reference evidence="2 3" key="1">
    <citation type="journal article" date="2020" name="ISME J.">
        <title>Uncovering the hidden diversity of litter-decomposition mechanisms in mushroom-forming fungi.</title>
        <authorList>
            <person name="Floudas D."/>
            <person name="Bentzer J."/>
            <person name="Ahren D."/>
            <person name="Johansson T."/>
            <person name="Persson P."/>
            <person name="Tunlid A."/>
        </authorList>
    </citation>
    <scope>NUCLEOTIDE SEQUENCE [LARGE SCALE GENOMIC DNA]</scope>
    <source>
        <strain evidence="2 3">CBS 291.85</strain>
    </source>
</reference>
<gene>
    <name evidence="2" type="ORF">D9758_017913</name>
</gene>
<name>A0A8H5FEQ3_9AGAR</name>
<evidence type="ECO:0000313" key="3">
    <source>
        <dbReference type="Proteomes" id="UP000559256"/>
    </source>
</evidence>
<protein>
    <submittedName>
        <fullName evidence="2">Uncharacterized protein</fullName>
    </submittedName>
</protein>
<accession>A0A8H5FEQ3</accession>
<organism evidence="2 3">
    <name type="scientific">Tetrapyrgos nigripes</name>
    <dbReference type="NCBI Taxonomy" id="182062"/>
    <lineage>
        <taxon>Eukaryota</taxon>
        <taxon>Fungi</taxon>
        <taxon>Dikarya</taxon>
        <taxon>Basidiomycota</taxon>
        <taxon>Agaricomycotina</taxon>
        <taxon>Agaricomycetes</taxon>
        <taxon>Agaricomycetidae</taxon>
        <taxon>Agaricales</taxon>
        <taxon>Marasmiineae</taxon>
        <taxon>Marasmiaceae</taxon>
        <taxon>Tetrapyrgos</taxon>
    </lineage>
</organism>
<evidence type="ECO:0000313" key="2">
    <source>
        <dbReference type="EMBL" id="KAF5333748.1"/>
    </source>
</evidence>
<dbReference type="Proteomes" id="UP000559256">
    <property type="component" value="Unassembled WGS sequence"/>
</dbReference>
<sequence length="338" mass="36976">MFWKNPYKKLTTLSGPQNAVLSVSFSIDGTFVSAAGQAVPTPHLPYAPFERKHVCSSSAWFFFEESEKHVVIFGNMVGQVNVWYWDGLLHMFRMSESQTVYRNHPEHVMSMDVLQGRVPTNKDGFFVTSTNDNSVGVWKLNSKLVLSNVFKVGLPPTFVPRTVQFCQASCTVFAFSKAGGSFLQINGSTGEPAWIRKEGPDCMDSVDLDEGRAEPIITFQNKGCNVGDVKQVAFAEDGSTLVVGTDSASAEVFSLDSGKRVQSLSYPGGSFSSAVDAPATFADLPATVPVTERELVTYIDFDTVQVTFTFKLESYNPPGTSSVAHSEEDEELTTIALH</sequence>
<dbReference type="AlphaFoldDB" id="A0A8H5FEQ3"/>
<proteinExistence type="predicted"/>